<accession>A0A918NFB2</accession>
<reference evidence="3 4" key="1">
    <citation type="journal article" date="2014" name="Int. J. Syst. Evol. Microbiol.">
        <title>Complete genome sequence of Corynebacterium casei LMG S-19264T (=DSM 44701T), isolated from a smear-ripened cheese.</title>
        <authorList>
            <consortium name="US DOE Joint Genome Institute (JGI-PGF)"/>
            <person name="Walter F."/>
            <person name="Albersmeier A."/>
            <person name="Kalinowski J."/>
            <person name="Ruckert C."/>
        </authorList>
    </citation>
    <scope>NUCLEOTIDE SEQUENCE [LARGE SCALE GENOMIC DNA]</scope>
    <source>
        <strain evidence="3 4">KCTC 23968</strain>
    </source>
</reference>
<evidence type="ECO:0000313" key="4">
    <source>
        <dbReference type="Proteomes" id="UP000600865"/>
    </source>
</evidence>
<feature type="chain" id="PRO_5037295820" evidence="2">
    <location>
        <begin position="23"/>
        <end position="417"/>
    </location>
</feature>
<sequence>MRQLTFPLTAALLLGVAGSAFAAGPSQFPSALPPVSNPGECYAQVKIPAQYASGSQRVQTADSYAKLKVTEPEFQRRDETVMIKEPSVRYEVRQPTYRSVSERVLTRPGHDRLSVSAPQFSTVTERLQTSAPHLVWKRGNPGELRRQGYVIHSTADGRLRSSSGYTGGSYASTQSGGDSCGPGCEIWCLVEEPGTSVTTTRRVMSAPSRVIRTPVSPQYRTVTRQVVAEPGFVKEVPIPAEYSTIAIDDLVRPAEAYEVTVPAEFGDVTTKELVSPERYEWRRVLCRPGSGSGTVSGTLTEGGSVAGTTYSGAGSQYSGSQNSGSNTDDYSGTHTVSSGAYVSPTTYRNGYTAGQSYSDSLGYYGSGRMAEPIVTSETETPQPRTGYYGTEDYPAYHNQSNSERSEPQRRVPQRKRR</sequence>
<evidence type="ECO:0000313" key="3">
    <source>
        <dbReference type="EMBL" id="GGX68656.1"/>
    </source>
</evidence>
<dbReference type="Proteomes" id="UP000600865">
    <property type="component" value="Unassembled WGS sequence"/>
</dbReference>
<evidence type="ECO:0000256" key="2">
    <source>
        <dbReference type="SAM" id="SignalP"/>
    </source>
</evidence>
<dbReference type="EMBL" id="BMYV01000002">
    <property type="protein sequence ID" value="GGX68656.1"/>
    <property type="molecule type" value="Genomic_DNA"/>
</dbReference>
<name>A0A918NFB2_9PROT</name>
<protein>
    <submittedName>
        <fullName evidence="3">Uncharacterized protein</fullName>
    </submittedName>
</protein>
<comment type="caution">
    <text evidence="3">The sequence shown here is derived from an EMBL/GenBank/DDBJ whole genome shotgun (WGS) entry which is preliminary data.</text>
</comment>
<gene>
    <name evidence="3" type="ORF">GCM10011309_18110</name>
</gene>
<keyword evidence="2" id="KW-0732">Signal</keyword>
<feature type="signal peptide" evidence="2">
    <location>
        <begin position="1"/>
        <end position="22"/>
    </location>
</feature>
<feature type="region of interest" description="Disordered" evidence="1">
    <location>
        <begin position="373"/>
        <end position="417"/>
    </location>
</feature>
<proteinExistence type="predicted"/>
<organism evidence="3 4">
    <name type="scientific">Litorimonas cladophorae</name>
    <dbReference type="NCBI Taxonomy" id="1220491"/>
    <lineage>
        <taxon>Bacteria</taxon>
        <taxon>Pseudomonadati</taxon>
        <taxon>Pseudomonadota</taxon>
        <taxon>Alphaproteobacteria</taxon>
        <taxon>Maricaulales</taxon>
        <taxon>Robiginitomaculaceae</taxon>
    </lineage>
</organism>
<dbReference type="AlphaFoldDB" id="A0A918NFB2"/>
<evidence type="ECO:0000256" key="1">
    <source>
        <dbReference type="SAM" id="MobiDB-lite"/>
    </source>
</evidence>
<dbReference type="RefSeq" id="WP_189584620.1">
    <property type="nucleotide sequence ID" value="NZ_BMYV01000002.1"/>
</dbReference>
<keyword evidence="4" id="KW-1185">Reference proteome</keyword>